<dbReference type="SUPFAM" id="SSF51658">
    <property type="entry name" value="Xylose isomerase-like"/>
    <property type="match status" value="1"/>
</dbReference>
<dbReference type="AlphaFoldDB" id="A0A926HIA7"/>
<keyword evidence="2" id="KW-0413">Isomerase</keyword>
<feature type="domain" description="Xylose isomerase-like TIM barrel" evidence="1">
    <location>
        <begin position="24"/>
        <end position="269"/>
    </location>
</feature>
<dbReference type="RefSeq" id="WP_249284575.1">
    <property type="nucleotide sequence ID" value="NZ_JACRSO010000001.1"/>
</dbReference>
<evidence type="ECO:0000259" key="1">
    <source>
        <dbReference type="Pfam" id="PF01261"/>
    </source>
</evidence>
<reference evidence="2" key="1">
    <citation type="submission" date="2020-08" db="EMBL/GenBank/DDBJ databases">
        <title>Genome public.</title>
        <authorList>
            <person name="Liu C."/>
            <person name="Sun Q."/>
        </authorList>
    </citation>
    <scope>NUCLEOTIDE SEQUENCE</scope>
    <source>
        <strain evidence="2">NSJ-44</strain>
    </source>
</reference>
<dbReference type="InterPro" id="IPR013022">
    <property type="entry name" value="Xyl_isomerase-like_TIM-brl"/>
</dbReference>
<dbReference type="EMBL" id="JACRSO010000001">
    <property type="protein sequence ID" value="MBC8528587.1"/>
    <property type="molecule type" value="Genomic_DNA"/>
</dbReference>
<gene>
    <name evidence="2" type="ORF">H8699_03940</name>
</gene>
<dbReference type="Gene3D" id="3.20.20.150">
    <property type="entry name" value="Divalent-metal-dependent TIM barrel enzymes"/>
    <property type="match status" value="1"/>
</dbReference>
<dbReference type="PANTHER" id="PTHR12110:SF21">
    <property type="entry name" value="XYLOSE ISOMERASE-LIKE TIM BARREL DOMAIN-CONTAINING PROTEIN"/>
    <property type="match status" value="1"/>
</dbReference>
<proteinExistence type="predicted"/>
<dbReference type="GO" id="GO:0016853">
    <property type="term" value="F:isomerase activity"/>
    <property type="evidence" value="ECO:0007669"/>
    <property type="project" value="UniProtKB-KW"/>
</dbReference>
<organism evidence="2 3">
    <name type="scientific">Luoshenia tenuis</name>
    <dbReference type="NCBI Taxonomy" id="2763654"/>
    <lineage>
        <taxon>Bacteria</taxon>
        <taxon>Bacillati</taxon>
        <taxon>Bacillota</taxon>
        <taxon>Clostridia</taxon>
        <taxon>Christensenellales</taxon>
        <taxon>Christensenellaceae</taxon>
        <taxon>Luoshenia</taxon>
    </lineage>
</organism>
<accession>A0A926HIA7</accession>
<dbReference type="Pfam" id="PF01261">
    <property type="entry name" value="AP_endonuc_2"/>
    <property type="match status" value="1"/>
</dbReference>
<dbReference type="InterPro" id="IPR050312">
    <property type="entry name" value="IolE/XylAMocC-like"/>
</dbReference>
<dbReference type="Proteomes" id="UP000654279">
    <property type="component" value="Unassembled WGS sequence"/>
</dbReference>
<evidence type="ECO:0000313" key="2">
    <source>
        <dbReference type="EMBL" id="MBC8528587.1"/>
    </source>
</evidence>
<dbReference type="PANTHER" id="PTHR12110">
    <property type="entry name" value="HYDROXYPYRUVATE ISOMERASE"/>
    <property type="match status" value="1"/>
</dbReference>
<sequence length="280" mass="31705">MHVGGMFPYGQVSSMAEYLDINLSLGYRAVVYPAEASLSEENVALFERYCRQHRLVVAEVGIWNNPVSPDPKERMMALEQGKLRLALAERLNARCCVNVSGSAGSVWYAPYPQNFTPEHVALAVRAVQEIIDAVQPQHTCFALEPMQWMVPDSPESYLSLIAQIDRPAFKVHMDICNLLFTPRRLLGQREYMDACFEKLGPFIRSCHVKDLRILPGMAWATQEVVPGRGQVDLPYYLQKIEAQDPDLPVIIEHLSGRDQYYEALRHVRNLCRESGIALDA</sequence>
<evidence type="ECO:0000313" key="3">
    <source>
        <dbReference type="Proteomes" id="UP000654279"/>
    </source>
</evidence>
<comment type="caution">
    <text evidence="2">The sequence shown here is derived from an EMBL/GenBank/DDBJ whole genome shotgun (WGS) entry which is preliminary data.</text>
</comment>
<keyword evidence="3" id="KW-1185">Reference proteome</keyword>
<name>A0A926HIA7_9FIRM</name>
<protein>
    <submittedName>
        <fullName evidence="2">Sugar phosphate isomerase/epimerase</fullName>
    </submittedName>
</protein>
<dbReference type="InterPro" id="IPR036237">
    <property type="entry name" value="Xyl_isomerase-like_sf"/>
</dbReference>